<dbReference type="RefSeq" id="WP_328016030.1">
    <property type="nucleotide sequence ID" value="NZ_JARTFS010000028.1"/>
</dbReference>
<gene>
    <name evidence="2" type="ORF">P9271_23305</name>
</gene>
<feature type="coiled-coil region" evidence="1">
    <location>
        <begin position="99"/>
        <end position="192"/>
    </location>
</feature>
<dbReference type="Proteomes" id="UP001342826">
    <property type="component" value="Unassembled WGS sequence"/>
</dbReference>
<reference evidence="2 3" key="1">
    <citation type="submission" date="2023-03" db="EMBL/GenBank/DDBJ databases">
        <title>Bacillus Genome Sequencing.</title>
        <authorList>
            <person name="Dunlap C."/>
        </authorList>
    </citation>
    <scope>NUCLEOTIDE SEQUENCE [LARGE SCALE GENOMIC DNA]</scope>
    <source>
        <strain evidence="2 3">NRS-1717</strain>
    </source>
</reference>
<proteinExistence type="predicted"/>
<accession>A0ABU6P4D4</accession>
<dbReference type="EMBL" id="JARTFS010000028">
    <property type="protein sequence ID" value="MED4404212.1"/>
    <property type="molecule type" value="Genomic_DNA"/>
</dbReference>
<dbReference type="Pfam" id="PF06319">
    <property type="entry name" value="MmcB-like"/>
    <property type="match status" value="1"/>
</dbReference>
<dbReference type="InterPro" id="IPR009394">
    <property type="entry name" value="MmcB-like"/>
</dbReference>
<organism evidence="2 3">
    <name type="scientific">Metabacillus fastidiosus</name>
    <dbReference type="NCBI Taxonomy" id="1458"/>
    <lineage>
        <taxon>Bacteria</taxon>
        <taxon>Bacillati</taxon>
        <taxon>Bacillota</taxon>
        <taxon>Bacilli</taxon>
        <taxon>Bacillales</taxon>
        <taxon>Bacillaceae</taxon>
        <taxon>Metabacillus</taxon>
    </lineage>
</organism>
<evidence type="ECO:0000256" key="1">
    <source>
        <dbReference type="SAM" id="Coils"/>
    </source>
</evidence>
<evidence type="ECO:0000313" key="2">
    <source>
        <dbReference type="EMBL" id="MED4404212.1"/>
    </source>
</evidence>
<comment type="caution">
    <text evidence="2">The sequence shown here is derived from an EMBL/GenBank/DDBJ whole genome shotgun (WGS) entry which is preliminary data.</text>
</comment>
<protein>
    <submittedName>
        <fullName evidence="2">MmcB family DNA repair protein</fullName>
    </submittedName>
</protein>
<sequence length="348" mass="40834">MKATITGLDALSKRILLDLDRGLKVSEVPEHYPVSLDQAKRLSRFRNMLNMAEENLDEKVFKKLESLGLKSLPLSSLFRKSDWEGIVDILAVVTDETKREELEFLLDGLEERRKRLREFKEEADLDLKRLEFKDRSLQTRERELLRLQEEINRRSVALIDKKFTVHKVKEELKEIKDERTDIQRKMENIKKRMVHSYKEIVESPVFLSEFDLKRQKELQDKALKWLFQRGFVAVADFTLPNGKRADIFAYNEAQIVILEVKVSHSDLMTDLKWTEYLPYCDDFYFFTPAELVDPVSLKVKEANCGQCVETEDGLKIIKVDERVNEVSGADELKFEAGQLLSRKFIYGY</sequence>
<evidence type="ECO:0000313" key="3">
    <source>
        <dbReference type="Proteomes" id="UP001342826"/>
    </source>
</evidence>
<keyword evidence="1" id="KW-0175">Coiled coil</keyword>
<name>A0ABU6P4D4_9BACI</name>
<keyword evidence="3" id="KW-1185">Reference proteome</keyword>